<evidence type="ECO:0000313" key="9">
    <source>
        <dbReference type="EMBL" id="VDL95658.1"/>
    </source>
</evidence>
<dbReference type="GO" id="GO:0005634">
    <property type="term" value="C:nucleus"/>
    <property type="evidence" value="ECO:0007669"/>
    <property type="project" value="UniProtKB-SubCell"/>
</dbReference>
<evidence type="ECO:0000256" key="2">
    <source>
        <dbReference type="ARBA" id="ARBA00023015"/>
    </source>
</evidence>
<reference evidence="11" key="1">
    <citation type="submission" date="2016-06" db="UniProtKB">
        <authorList>
            <consortium name="WormBaseParasite"/>
        </authorList>
    </citation>
    <scope>IDENTIFICATION</scope>
</reference>
<accession>A0A183SYH5</accession>
<dbReference type="InterPro" id="IPR009071">
    <property type="entry name" value="HMG_box_dom"/>
</dbReference>
<dbReference type="PANTHER" id="PTHR45803">
    <property type="entry name" value="SOX100B"/>
    <property type="match status" value="1"/>
</dbReference>
<sequence>MRARDAHVCPSMLTSQSPCATRASERGTNNHSTVAAAALDRGLTAGEARQATNSHLTPYPSTLIRMWMQECATCVPAQVSGIQAWMKHLTEVHPLPTEWPSDRASRLTGQAAMKPYTTITESKKRRRKDSIPRPLNSFMLFAQHIRRNVLRVFSEASNSLISQQLGSVWRTVPRSCKNRYDEEASRLVKIHQMEFPNYKYQPKKRTQQTPSSSSASSLSSSHSDGSSSGNRITLSQSPSWPNSPDNSSGRTSWYLNHHHQQHQLLQNRIGGGARTNQNGGSAFDSAYSSRKDSCDSSSGSSPPVTEFSTPIKLTGGLLMEPLSSVSSSTQRLTAILPSKRIFHDSGRQHIRQRFASATNGTSSRTTAAAPRPASCSLSPPDLHWDIPPTGQKQLKRVLQTANGDIATTTTPLLFCSTSNNSTTHGYILTTTVTTPASTILYQVPKLRPVSFSETGRFEGRTECTGPCLAEINGTNGPKVLSSPSPSLSPSTCVFGRVSGDEEDDEDARLNDFDQLGSDDYIIRSEDFVDLGDPQDSAETTGNLYSEGGIEDEDSDNGFFDGSLDAMMQTIDITTFLPGAFSRSDAAELLPPQQQQQLPHPLGAKAAPVYNKQLSMDLNDILSQVGDQDLLAPDFIESLNMPGALSPDLECLDTESLLKI</sequence>
<evidence type="ECO:0000256" key="4">
    <source>
        <dbReference type="ARBA" id="ARBA00023163"/>
    </source>
</evidence>
<evidence type="ECO:0000313" key="11">
    <source>
        <dbReference type="WBParaSite" id="SSLN_0000962301-mRNA-1"/>
    </source>
</evidence>
<dbReference type="InterPro" id="IPR036910">
    <property type="entry name" value="HMG_box_dom_sf"/>
</dbReference>
<keyword evidence="10" id="KW-1185">Reference proteome</keyword>
<evidence type="ECO:0000313" key="10">
    <source>
        <dbReference type="Proteomes" id="UP000275846"/>
    </source>
</evidence>
<reference evidence="9 10" key="2">
    <citation type="submission" date="2018-11" db="EMBL/GenBank/DDBJ databases">
        <authorList>
            <consortium name="Pathogen Informatics"/>
        </authorList>
    </citation>
    <scope>NUCLEOTIDE SEQUENCE [LARGE SCALE GENOMIC DNA]</scope>
    <source>
        <strain evidence="9 10">NST_G2</strain>
    </source>
</reference>
<feature type="compositionally biased region" description="Polar residues" evidence="7">
    <location>
        <begin position="355"/>
        <end position="366"/>
    </location>
</feature>
<dbReference type="STRING" id="70667.A0A183SYH5"/>
<dbReference type="WBParaSite" id="SSLN_0000962301-mRNA-1">
    <property type="protein sequence ID" value="SSLN_0000962301-mRNA-1"/>
    <property type="gene ID" value="SSLN_0000962301"/>
</dbReference>
<proteinExistence type="predicted"/>
<evidence type="ECO:0000256" key="6">
    <source>
        <dbReference type="PROSITE-ProRule" id="PRU00267"/>
    </source>
</evidence>
<dbReference type="SMART" id="SM00398">
    <property type="entry name" value="HMG"/>
    <property type="match status" value="1"/>
</dbReference>
<feature type="compositionally biased region" description="Low complexity" evidence="7">
    <location>
        <begin position="235"/>
        <end position="248"/>
    </location>
</feature>
<feature type="region of interest" description="Disordered" evidence="7">
    <location>
        <begin position="270"/>
        <end position="309"/>
    </location>
</feature>
<feature type="domain" description="HMG box" evidence="8">
    <location>
        <begin position="131"/>
        <end position="199"/>
    </location>
</feature>
<dbReference type="PANTHER" id="PTHR45803:SF5">
    <property type="entry name" value="SOX100B"/>
    <property type="match status" value="1"/>
</dbReference>
<organism evidence="11">
    <name type="scientific">Schistocephalus solidus</name>
    <name type="common">Tapeworm</name>
    <dbReference type="NCBI Taxonomy" id="70667"/>
    <lineage>
        <taxon>Eukaryota</taxon>
        <taxon>Metazoa</taxon>
        <taxon>Spiralia</taxon>
        <taxon>Lophotrochozoa</taxon>
        <taxon>Platyhelminthes</taxon>
        <taxon>Cestoda</taxon>
        <taxon>Eucestoda</taxon>
        <taxon>Diphyllobothriidea</taxon>
        <taxon>Diphyllobothriidae</taxon>
        <taxon>Schistocephalus</taxon>
    </lineage>
</organism>
<feature type="region of interest" description="Disordered" evidence="7">
    <location>
        <begin position="530"/>
        <end position="556"/>
    </location>
</feature>
<protein>
    <submittedName>
        <fullName evidence="11">HMG box domain-containing protein</fullName>
    </submittedName>
</protein>
<keyword evidence="2" id="KW-0805">Transcription regulation</keyword>
<dbReference type="EMBL" id="UYSU01035146">
    <property type="protein sequence ID" value="VDL95658.1"/>
    <property type="molecule type" value="Genomic_DNA"/>
</dbReference>
<feature type="region of interest" description="Disordered" evidence="7">
    <location>
        <begin position="198"/>
        <end position="253"/>
    </location>
</feature>
<gene>
    <name evidence="9" type="ORF">SSLN_LOCUS9273</name>
</gene>
<evidence type="ECO:0000256" key="5">
    <source>
        <dbReference type="ARBA" id="ARBA00023242"/>
    </source>
</evidence>
<feature type="region of interest" description="Disordered" evidence="7">
    <location>
        <begin position="354"/>
        <end position="381"/>
    </location>
</feature>
<feature type="compositionally biased region" description="Low complexity" evidence="7">
    <location>
        <begin position="211"/>
        <end position="228"/>
    </location>
</feature>
<name>A0A183SYH5_SCHSO</name>
<dbReference type="Gene3D" id="1.10.30.10">
    <property type="entry name" value="High mobility group box domain"/>
    <property type="match status" value="1"/>
</dbReference>
<dbReference type="AlphaFoldDB" id="A0A183SYH5"/>
<dbReference type="GO" id="GO:0000981">
    <property type="term" value="F:DNA-binding transcription factor activity, RNA polymerase II-specific"/>
    <property type="evidence" value="ECO:0007669"/>
    <property type="project" value="TreeGrafter"/>
</dbReference>
<dbReference type="OrthoDB" id="6247875at2759"/>
<evidence type="ECO:0000256" key="7">
    <source>
        <dbReference type="SAM" id="MobiDB-lite"/>
    </source>
</evidence>
<dbReference type="InterPro" id="IPR050917">
    <property type="entry name" value="SOX_TF"/>
</dbReference>
<keyword evidence="5 6" id="KW-0539">Nucleus</keyword>
<keyword evidence="4" id="KW-0804">Transcription</keyword>
<keyword evidence="3 6" id="KW-0238">DNA-binding</keyword>
<evidence type="ECO:0000256" key="3">
    <source>
        <dbReference type="ARBA" id="ARBA00023125"/>
    </source>
</evidence>
<dbReference type="SUPFAM" id="SSF47095">
    <property type="entry name" value="HMG-box"/>
    <property type="match status" value="1"/>
</dbReference>
<dbReference type="Proteomes" id="UP000275846">
    <property type="component" value="Unassembled WGS sequence"/>
</dbReference>
<dbReference type="PROSITE" id="PS50118">
    <property type="entry name" value="HMG_BOX_2"/>
    <property type="match status" value="1"/>
</dbReference>
<dbReference type="GO" id="GO:0000978">
    <property type="term" value="F:RNA polymerase II cis-regulatory region sequence-specific DNA binding"/>
    <property type="evidence" value="ECO:0007669"/>
    <property type="project" value="TreeGrafter"/>
</dbReference>
<dbReference type="Pfam" id="PF00505">
    <property type="entry name" value="HMG_box"/>
    <property type="match status" value="1"/>
</dbReference>
<evidence type="ECO:0000256" key="1">
    <source>
        <dbReference type="ARBA" id="ARBA00004123"/>
    </source>
</evidence>
<feature type="DNA-binding region" description="HMG box" evidence="6">
    <location>
        <begin position="131"/>
        <end position="199"/>
    </location>
</feature>
<comment type="subcellular location">
    <subcellularLocation>
        <location evidence="1">Nucleus</location>
    </subcellularLocation>
</comment>
<feature type="compositionally biased region" description="Low complexity" evidence="7">
    <location>
        <begin position="295"/>
        <end position="308"/>
    </location>
</feature>
<evidence type="ECO:0000259" key="8">
    <source>
        <dbReference type="PROSITE" id="PS50118"/>
    </source>
</evidence>